<keyword evidence="2 11" id="KW-0813">Transport</keyword>
<dbReference type="OrthoDB" id="10317766at2759"/>
<proteinExistence type="inferred from homology"/>
<keyword evidence="13" id="KW-1185">Reference proteome</keyword>
<evidence type="ECO:0000256" key="9">
    <source>
        <dbReference type="ARBA" id="ARBA00023201"/>
    </source>
</evidence>
<evidence type="ECO:0000313" key="13">
    <source>
        <dbReference type="Proteomes" id="UP000001307"/>
    </source>
</evidence>
<evidence type="ECO:0000256" key="10">
    <source>
        <dbReference type="ARBA" id="ARBA00023303"/>
    </source>
</evidence>
<keyword evidence="10 11" id="KW-0407">Ion channel</keyword>
<dbReference type="GO" id="GO:0016020">
    <property type="term" value="C:membrane"/>
    <property type="evidence" value="ECO:0007669"/>
    <property type="project" value="UniProtKB-SubCell"/>
</dbReference>
<keyword evidence="7 11" id="KW-0406">Ion transport</keyword>
<evidence type="ECO:0000256" key="5">
    <source>
        <dbReference type="ARBA" id="ARBA00022989"/>
    </source>
</evidence>
<evidence type="ECO:0000256" key="3">
    <source>
        <dbReference type="ARBA" id="ARBA00022461"/>
    </source>
</evidence>
<dbReference type="AlphaFoldDB" id="E4XWF8"/>
<keyword evidence="6" id="KW-0915">Sodium</keyword>
<sequence length="165" mass="18903">MSVKFELSNCRIGVALQVGYNHSDSTFGWKGYKNALTIYYMHSNENFIKEEHSYSLVPGLTPVVSVKNVRTVLLGQPYTQCVEDINYTTQGCLYGKLLDRVVRMCQCYPSYAEDGKNLKKKFSEVEECNFYLHATCVSFVKEQFDQTEVTCKPACYQDSIHQESI</sequence>
<keyword evidence="3 11" id="KW-0894">Sodium channel</keyword>
<evidence type="ECO:0000313" key="12">
    <source>
        <dbReference type="EMBL" id="CBY14013.1"/>
    </source>
</evidence>
<evidence type="ECO:0000256" key="1">
    <source>
        <dbReference type="ARBA" id="ARBA00004141"/>
    </source>
</evidence>
<organism evidence="12">
    <name type="scientific">Oikopleura dioica</name>
    <name type="common">Tunicate</name>
    <dbReference type="NCBI Taxonomy" id="34765"/>
    <lineage>
        <taxon>Eukaryota</taxon>
        <taxon>Metazoa</taxon>
        <taxon>Chordata</taxon>
        <taxon>Tunicata</taxon>
        <taxon>Appendicularia</taxon>
        <taxon>Copelata</taxon>
        <taxon>Oikopleuridae</taxon>
        <taxon>Oikopleura</taxon>
    </lineage>
</organism>
<evidence type="ECO:0000256" key="4">
    <source>
        <dbReference type="ARBA" id="ARBA00022692"/>
    </source>
</evidence>
<reference evidence="12" key="1">
    <citation type="journal article" date="2010" name="Science">
        <title>Plasticity of animal genome architecture unmasked by rapid evolution of a pelagic tunicate.</title>
        <authorList>
            <person name="Denoeud F."/>
            <person name="Henriet S."/>
            <person name="Mungpakdee S."/>
            <person name="Aury J.M."/>
            <person name="Da Silva C."/>
            <person name="Brinkmann H."/>
            <person name="Mikhaleva J."/>
            <person name="Olsen L.C."/>
            <person name="Jubin C."/>
            <person name="Canestro C."/>
            <person name="Bouquet J.M."/>
            <person name="Danks G."/>
            <person name="Poulain J."/>
            <person name="Campsteijn C."/>
            <person name="Adamski M."/>
            <person name="Cross I."/>
            <person name="Yadetie F."/>
            <person name="Muffato M."/>
            <person name="Louis A."/>
            <person name="Butcher S."/>
            <person name="Tsagkogeorga G."/>
            <person name="Konrad A."/>
            <person name="Singh S."/>
            <person name="Jensen M.F."/>
            <person name="Cong E.H."/>
            <person name="Eikeseth-Otteraa H."/>
            <person name="Noel B."/>
            <person name="Anthouard V."/>
            <person name="Porcel B.M."/>
            <person name="Kachouri-Lafond R."/>
            <person name="Nishino A."/>
            <person name="Ugolini M."/>
            <person name="Chourrout P."/>
            <person name="Nishida H."/>
            <person name="Aasland R."/>
            <person name="Huzurbazar S."/>
            <person name="Westhof E."/>
            <person name="Delsuc F."/>
            <person name="Lehrach H."/>
            <person name="Reinhardt R."/>
            <person name="Weissenbach J."/>
            <person name="Roy S.W."/>
            <person name="Artiguenave F."/>
            <person name="Postlethwait J.H."/>
            <person name="Manak J.R."/>
            <person name="Thompson E.M."/>
            <person name="Jaillon O."/>
            <person name="Du Pasquier L."/>
            <person name="Boudinot P."/>
            <person name="Liberles D.A."/>
            <person name="Volff J.N."/>
            <person name="Philippe H."/>
            <person name="Lenhard B."/>
            <person name="Roest Crollius H."/>
            <person name="Wincker P."/>
            <person name="Chourrout D."/>
        </authorList>
    </citation>
    <scope>NUCLEOTIDE SEQUENCE [LARGE SCALE GENOMIC DNA]</scope>
</reference>
<evidence type="ECO:0000256" key="7">
    <source>
        <dbReference type="ARBA" id="ARBA00023065"/>
    </source>
</evidence>
<comment type="similarity">
    <text evidence="11">Belongs to the amiloride-sensitive sodium channel (TC 1.A.6) family.</text>
</comment>
<evidence type="ECO:0000256" key="8">
    <source>
        <dbReference type="ARBA" id="ARBA00023136"/>
    </source>
</evidence>
<name>E4XWF8_OIKDI</name>
<keyword evidence="4 11" id="KW-0812">Transmembrane</keyword>
<evidence type="ECO:0000256" key="6">
    <source>
        <dbReference type="ARBA" id="ARBA00023053"/>
    </source>
</evidence>
<dbReference type="EMBL" id="FN653243">
    <property type="protein sequence ID" value="CBY14013.1"/>
    <property type="molecule type" value="Genomic_DNA"/>
</dbReference>
<protein>
    <submittedName>
        <fullName evidence="12">Uncharacterized protein</fullName>
    </submittedName>
</protein>
<evidence type="ECO:0000256" key="2">
    <source>
        <dbReference type="ARBA" id="ARBA00022448"/>
    </source>
</evidence>
<dbReference type="Proteomes" id="UP000001307">
    <property type="component" value="Unassembled WGS sequence"/>
</dbReference>
<gene>
    <name evidence="12" type="ORF">GSOID_T00006977001</name>
</gene>
<keyword evidence="5" id="KW-1133">Transmembrane helix</keyword>
<dbReference type="InParanoid" id="E4XWF8"/>
<accession>E4XWF8</accession>
<evidence type="ECO:0000256" key="11">
    <source>
        <dbReference type="RuleBase" id="RU000679"/>
    </source>
</evidence>
<keyword evidence="9 11" id="KW-0739">Sodium transport</keyword>
<dbReference type="InterPro" id="IPR001873">
    <property type="entry name" value="ENaC"/>
</dbReference>
<dbReference type="Pfam" id="PF00858">
    <property type="entry name" value="ASC"/>
    <property type="match status" value="1"/>
</dbReference>
<comment type="subcellular location">
    <subcellularLocation>
        <location evidence="1">Membrane</location>
        <topology evidence="1">Multi-pass membrane protein</topology>
    </subcellularLocation>
</comment>
<keyword evidence="8" id="KW-0472">Membrane</keyword>
<dbReference type="GO" id="GO:0005272">
    <property type="term" value="F:sodium channel activity"/>
    <property type="evidence" value="ECO:0007669"/>
    <property type="project" value="UniProtKB-KW"/>
</dbReference>